<dbReference type="InterPro" id="IPR036526">
    <property type="entry name" value="C-N_Hydrolase_sf"/>
</dbReference>
<comment type="catalytic activity">
    <reaction evidence="4">
        <text>a monoamide of a dicarboxylate + H2O = a dicarboxylate + NH4(+)</text>
        <dbReference type="Rhea" id="RHEA:11716"/>
        <dbReference type="ChEBI" id="CHEBI:15377"/>
        <dbReference type="ChEBI" id="CHEBI:28938"/>
        <dbReference type="ChEBI" id="CHEBI:28965"/>
        <dbReference type="ChEBI" id="CHEBI:77450"/>
        <dbReference type="EC" id="3.5.1.3"/>
    </reaction>
</comment>
<dbReference type="FunFam" id="3.60.110.10:FF:000004">
    <property type="entry name" value="Carbon-nitrogen hydrolase"/>
    <property type="match status" value="1"/>
</dbReference>
<evidence type="ECO:0000256" key="5">
    <source>
        <dbReference type="ARBA" id="ARBA00072139"/>
    </source>
</evidence>
<feature type="domain" description="CN hydrolase" evidence="6">
    <location>
        <begin position="4"/>
        <end position="238"/>
    </location>
</feature>
<dbReference type="Proteomes" id="UP000282832">
    <property type="component" value="Unassembled WGS sequence"/>
</dbReference>
<sequence length="257" mass="29159">MNSLRITLVQTSLVWENPTANCANLEEELNHLQGNTDVVILPEMFTTGFSINSVGSEFQKGPSLQWMQLIANRLDALVLGSIKCKESGKLYNRLFAVFPDGNFASYDKKHLFRMGQEPEVYSSGTKRQIINYKGFSIALFICYDLRFPVWIRNKNQEYDLAVFVANWPAARAEAWKTLLKARAIENLSYVAGVNIVGEDGNLLKYQGDSALINFKGEALLNLADRKSIETFEIFQKDLLEFREKFPAHLDADPFSLD</sequence>
<evidence type="ECO:0000256" key="3">
    <source>
        <dbReference type="ARBA" id="ARBA00039118"/>
    </source>
</evidence>
<protein>
    <recommendedName>
        <fullName evidence="5">Omega-amidase YafV</fullName>
        <ecNumber evidence="3">3.5.1.3</ecNumber>
    </recommendedName>
</protein>
<dbReference type="GO" id="GO:0106008">
    <property type="term" value="F:2-oxoglutaramate amidase activity"/>
    <property type="evidence" value="ECO:0007669"/>
    <property type="project" value="TreeGrafter"/>
</dbReference>
<accession>A0A437PRE4</accession>
<dbReference type="RefSeq" id="WP_127803883.1">
    <property type="nucleotide sequence ID" value="NZ_SACY01000003.1"/>
</dbReference>
<dbReference type="NCBIfam" id="NF007757">
    <property type="entry name" value="PRK10438.1"/>
    <property type="match status" value="1"/>
</dbReference>
<evidence type="ECO:0000256" key="1">
    <source>
        <dbReference type="ARBA" id="ARBA00010613"/>
    </source>
</evidence>
<dbReference type="GO" id="GO:0050152">
    <property type="term" value="F:omega-amidase activity"/>
    <property type="evidence" value="ECO:0007669"/>
    <property type="project" value="UniProtKB-EC"/>
</dbReference>
<organism evidence="7 8">
    <name type="scientific">Sandaracinomonas limnophila</name>
    <dbReference type="NCBI Taxonomy" id="1862386"/>
    <lineage>
        <taxon>Bacteria</taxon>
        <taxon>Pseudomonadati</taxon>
        <taxon>Bacteroidota</taxon>
        <taxon>Cytophagia</taxon>
        <taxon>Cytophagales</taxon>
        <taxon>Flectobacillaceae</taxon>
        <taxon>Sandaracinomonas</taxon>
    </lineage>
</organism>
<dbReference type="SUPFAM" id="SSF56317">
    <property type="entry name" value="Carbon-nitrogen hydrolase"/>
    <property type="match status" value="1"/>
</dbReference>
<dbReference type="Gene3D" id="3.60.110.10">
    <property type="entry name" value="Carbon-nitrogen hydrolase"/>
    <property type="match status" value="1"/>
</dbReference>
<evidence type="ECO:0000313" key="8">
    <source>
        <dbReference type="Proteomes" id="UP000282832"/>
    </source>
</evidence>
<dbReference type="OrthoDB" id="9811121at2"/>
<dbReference type="PANTHER" id="PTHR47799">
    <property type="entry name" value="OMEGA-AMIDASE YAFV"/>
    <property type="match status" value="1"/>
</dbReference>
<dbReference type="PANTHER" id="PTHR47799:SF1">
    <property type="entry name" value="OMEGA-AMIDASE YAFV"/>
    <property type="match status" value="1"/>
</dbReference>
<evidence type="ECO:0000313" key="7">
    <source>
        <dbReference type="EMBL" id="RVU24816.1"/>
    </source>
</evidence>
<dbReference type="InterPro" id="IPR052737">
    <property type="entry name" value="Omega-amidase_YafV"/>
</dbReference>
<evidence type="ECO:0000259" key="6">
    <source>
        <dbReference type="PROSITE" id="PS50263"/>
    </source>
</evidence>
<dbReference type="PROSITE" id="PS50263">
    <property type="entry name" value="CN_HYDROLASE"/>
    <property type="match status" value="1"/>
</dbReference>
<name>A0A437PRE4_9BACT</name>
<comment type="similarity">
    <text evidence="1">Belongs to the carbon-nitrogen hydrolase superfamily. NIT1/NIT2 family.</text>
</comment>
<dbReference type="EC" id="3.5.1.3" evidence="3"/>
<comment type="caution">
    <text evidence="7">The sequence shown here is derived from an EMBL/GenBank/DDBJ whole genome shotgun (WGS) entry which is preliminary data.</text>
</comment>
<dbReference type="InterPro" id="IPR003010">
    <property type="entry name" value="C-N_Hydrolase"/>
</dbReference>
<dbReference type="AlphaFoldDB" id="A0A437PRE4"/>
<gene>
    <name evidence="7" type="ORF">EOJ36_07340</name>
</gene>
<keyword evidence="2 7" id="KW-0378">Hydrolase</keyword>
<keyword evidence="8" id="KW-1185">Reference proteome</keyword>
<evidence type="ECO:0000256" key="4">
    <source>
        <dbReference type="ARBA" id="ARBA00052904"/>
    </source>
</evidence>
<proteinExistence type="inferred from homology"/>
<evidence type="ECO:0000256" key="2">
    <source>
        <dbReference type="ARBA" id="ARBA00022801"/>
    </source>
</evidence>
<reference evidence="7 8" key="1">
    <citation type="submission" date="2019-01" db="EMBL/GenBank/DDBJ databases">
        <authorList>
            <person name="Chen W.-M."/>
        </authorList>
    </citation>
    <scope>NUCLEOTIDE SEQUENCE [LARGE SCALE GENOMIC DNA]</scope>
    <source>
        <strain evidence="7 8">FSY-15</strain>
    </source>
</reference>
<dbReference type="Pfam" id="PF00795">
    <property type="entry name" value="CN_hydrolase"/>
    <property type="match status" value="1"/>
</dbReference>
<dbReference type="EMBL" id="SACY01000003">
    <property type="protein sequence ID" value="RVU24816.1"/>
    <property type="molecule type" value="Genomic_DNA"/>
</dbReference>